<name>A0A381VMM5_9ZZZZ</name>
<protein>
    <recommendedName>
        <fullName evidence="2">Tetratricopeptide repeat protein</fullName>
    </recommendedName>
</protein>
<sequence>MARGYYNLGRVSEAVWLHEETLITRERVLGPEHPDILHSREFLDAAYRPLGN</sequence>
<organism evidence="1">
    <name type="scientific">marine metagenome</name>
    <dbReference type="NCBI Taxonomy" id="408172"/>
    <lineage>
        <taxon>unclassified sequences</taxon>
        <taxon>metagenomes</taxon>
        <taxon>ecological metagenomes</taxon>
    </lineage>
</organism>
<evidence type="ECO:0000313" key="1">
    <source>
        <dbReference type="EMBL" id="SVA41301.1"/>
    </source>
</evidence>
<reference evidence="1" key="1">
    <citation type="submission" date="2018-05" db="EMBL/GenBank/DDBJ databases">
        <authorList>
            <person name="Lanie J.A."/>
            <person name="Ng W.-L."/>
            <person name="Kazmierczak K.M."/>
            <person name="Andrzejewski T.M."/>
            <person name="Davidsen T.M."/>
            <person name="Wayne K.J."/>
            <person name="Tettelin H."/>
            <person name="Glass J.I."/>
            <person name="Rusch D."/>
            <person name="Podicherti R."/>
            <person name="Tsui H.-C.T."/>
            <person name="Winkler M.E."/>
        </authorList>
    </citation>
    <scope>NUCLEOTIDE SEQUENCE</scope>
</reference>
<dbReference type="InterPro" id="IPR011990">
    <property type="entry name" value="TPR-like_helical_dom_sf"/>
</dbReference>
<dbReference type="Gene3D" id="1.25.40.10">
    <property type="entry name" value="Tetratricopeptide repeat domain"/>
    <property type="match status" value="1"/>
</dbReference>
<evidence type="ECO:0008006" key="2">
    <source>
        <dbReference type="Google" id="ProtNLM"/>
    </source>
</evidence>
<dbReference type="Pfam" id="PF13374">
    <property type="entry name" value="TPR_10"/>
    <property type="match status" value="1"/>
</dbReference>
<gene>
    <name evidence="1" type="ORF">METZ01_LOCUS94155</name>
</gene>
<proteinExistence type="predicted"/>
<dbReference type="EMBL" id="UINC01009204">
    <property type="protein sequence ID" value="SVA41301.1"/>
    <property type="molecule type" value="Genomic_DNA"/>
</dbReference>
<accession>A0A381VMM5</accession>
<dbReference type="AlphaFoldDB" id="A0A381VMM5"/>